<gene>
    <name evidence="2" type="ORF">ACFSKW_32735</name>
</gene>
<sequence length="178" mass="18997">MRIAVITGLLTLLGSVVGGVGTYAATKAGASSELARLQVQLNDERVKARQASYIDFLKAWSQLQLAKTRLIFVKGDDSEAKKEYRKAESVFLKARSGVVALGSCRVRQEAHRLARAVEGSLAGIDRPGDAGFPTLPFPDEDSQLLAAIRAEVDAPAGVSTPAPVAERPCPVWPKGLEQ</sequence>
<organism evidence="2 3">
    <name type="scientific">Nonomuraea mangrovi</name>
    <dbReference type="NCBI Taxonomy" id="2316207"/>
    <lineage>
        <taxon>Bacteria</taxon>
        <taxon>Bacillati</taxon>
        <taxon>Actinomycetota</taxon>
        <taxon>Actinomycetes</taxon>
        <taxon>Streptosporangiales</taxon>
        <taxon>Streptosporangiaceae</taxon>
        <taxon>Nonomuraea</taxon>
    </lineage>
</organism>
<comment type="caution">
    <text evidence="2">The sequence shown here is derived from an EMBL/GenBank/DDBJ whole genome shotgun (WGS) entry which is preliminary data.</text>
</comment>
<evidence type="ECO:0000313" key="3">
    <source>
        <dbReference type="Proteomes" id="UP001597368"/>
    </source>
</evidence>
<dbReference type="Proteomes" id="UP001597368">
    <property type="component" value="Unassembled WGS sequence"/>
</dbReference>
<dbReference type="EMBL" id="JBHUFV010000050">
    <property type="protein sequence ID" value="MFD1936248.1"/>
    <property type="molecule type" value="Genomic_DNA"/>
</dbReference>
<accession>A0ABW4T2U5</accession>
<protein>
    <submittedName>
        <fullName evidence="2">Uncharacterized protein</fullName>
    </submittedName>
</protein>
<evidence type="ECO:0000256" key="1">
    <source>
        <dbReference type="SAM" id="MobiDB-lite"/>
    </source>
</evidence>
<dbReference type="RefSeq" id="WP_379576354.1">
    <property type="nucleotide sequence ID" value="NZ_JBHUFV010000050.1"/>
</dbReference>
<keyword evidence="3" id="KW-1185">Reference proteome</keyword>
<reference evidence="3" key="1">
    <citation type="journal article" date="2019" name="Int. J. Syst. Evol. Microbiol.">
        <title>The Global Catalogue of Microorganisms (GCM) 10K type strain sequencing project: providing services to taxonomists for standard genome sequencing and annotation.</title>
        <authorList>
            <consortium name="The Broad Institute Genomics Platform"/>
            <consortium name="The Broad Institute Genome Sequencing Center for Infectious Disease"/>
            <person name="Wu L."/>
            <person name="Ma J."/>
        </authorList>
    </citation>
    <scope>NUCLEOTIDE SEQUENCE [LARGE SCALE GENOMIC DNA]</scope>
    <source>
        <strain evidence="3">ICMP 6774ER</strain>
    </source>
</reference>
<evidence type="ECO:0000313" key="2">
    <source>
        <dbReference type="EMBL" id="MFD1936248.1"/>
    </source>
</evidence>
<proteinExistence type="predicted"/>
<feature type="region of interest" description="Disordered" evidence="1">
    <location>
        <begin position="157"/>
        <end position="178"/>
    </location>
</feature>
<name>A0ABW4T2U5_9ACTN</name>